<keyword evidence="2" id="KW-1185">Reference proteome</keyword>
<dbReference type="Pfam" id="PF19030">
    <property type="entry name" value="TSP1_ADAMTS"/>
    <property type="match status" value="1"/>
</dbReference>
<protein>
    <submittedName>
        <fullName evidence="1">Uncharacterized protein</fullName>
    </submittedName>
</protein>
<organism evidence="1 2">
    <name type="scientific">Acorus gramineus</name>
    <name type="common">Dwarf sweet flag</name>
    <dbReference type="NCBI Taxonomy" id="55184"/>
    <lineage>
        <taxon>Eukaryota</taxon>
        <taxon>Viridiplantae</taxon>
        <taxon>Streptophyta</taxon>
        <taxon>Embryophyta</taxon>
        <taxon>Tracheophyta</taxon>
        <taxon>Spermatophyta</taxon>
        <taxon>Magnoliopsida</taxon>
        <taxon>Liliopsida</taxon>
        <taxon>Acoraceae</taxon>
        <taxon>Acorus</taxon>
    </lineage>
</organism>
<comment type="caution">
    <text evidence="1">The sequence shown here is derived from an EMBL/GenBank/DDBJ whole genome shotgun (WGS) entry which is preliminary data.</text>
</comment>
<evidence type="ECO:0000313" key="2">
    <source>
        <dbReference type="Proteomes" id="UP001179952"/>
    </source>
</evidence>
<proteinExistence type="predicted"/>
<dbReference type="EMBL" id="JAUJYN010000012">
    <property type="protein sequence ID" value="KAK1259506.1"/>
    <property type="molecule type" value="Genomic_DNA"/>
</dbReference>
<evidence type="ECO:0000313" key="1">
    <source>
        <dbReference type="EMBL" id="KAK1259506.1"/>
    </source>
</evidence>
<dbReference type="InterPro" id="IPR036383">
    <property type="entry name" value="TSP1_rpt_sf"/>
</dbReference>
<dbReference type="Proteomes" id="UP001179952">
    <property type="component" value="Unassembled WGS sequence"/>
</dbReference>
<gene>
    <name evidence="1" type="ORF">QJS04_geneDACA005592</name>
</gene>
<accession>A0AAV9A5S8</accession>
<name>A0AAV9A5S8_ACOGR</name>
<dbReference type="AlphaFoldDB" id="A0AAV9A5S8"/>
<dbReference type="SUPFAM" id="SSF82895">
    <property type="entry name" value="TSP-1 type 1 repeat"/>
    <property type="match status" value="1"/>
</dbReference>
<reference evidence="1" key="1">
    <citation type="journal article" date="2023" name="Nat. Commun.">
        <title>Diploid and tetraploid genomes of Acorus and the evolution of monocots.</title>
        <authorList>
            <person name="Ma L."/>
            <person name="Liu K.W."/>
            <person name="Li Z."/>
            <person name="Hsiao Y.Y."/>
            <person name="Qi Y."/>
            <person name="Fu T."/>
            <person name="Tang G.D."/>
            <person name="Zhang D."/>
            <person name="Sun W.H."/>
            <person name="Liu D.K."/>
            <person name="Li Y."/>
            <person name="Chen G.Z."/>
            <person name="Liu X.D."/>
            <person name="Liao X.Y."/>
            <person name="Jiang Y.T."/>
            <person name="Yu X."/>
            <person name="Hao Y."/>
            <person name="Huang J."/>
            <person name="Zhao X.W."/>
            <person name="Ke S."/>
            <person name="Chen Y.Y."/>
            <person name="Wu W.L."/>
            <person name="Hsu J.L."/>
            <person name="Lin Y.F."/>
            <person name="Huang M.D."/>
            <person name="Li C.Y."/>
            <person name="Huang L."/>
            <person name="Wang Z.W."/>
            <person name="Zhao X."/>
            <person name="Zhong W.Y."/>
            <person name="Peng D.H."/>
            <person name="Ahmad S."/>
            <person name="Lan S."/>
            <person name="Zhang J.S."/>
            <person name="Tsai W.C."/>
            <person name="Van de Peer Y."/>
            <person name="Liu Z.J."/>
        </authorList>
    </citation>
    <scope>NUCLEOTIDE SEQUENCE</scope>
    <source>
        <strain evidence="1">SCP</strain>
    </source>
</reference>
<reference evidence="1" key="2">
    <citation type="submission" date="2023-06" db="EMBL/GenBank/DDBJ databases">
        <authorList>
            <person name="Ma L."/>
            <person name="Liu K.-W."/>
            <person name="Li Z."/>
            <person name="Hsiao Y.-Y."/>
            <person name="Qi Y."/>
            <person name="Fu T."/>
            <person name="Tang G."/>
            <person name="Zhang D."/>
            <person name="Sun W.-H."/>
            <person name="Liu D.-K."/>
            <person name="Li Y."/>
            <person name="Chen G.-Z."/>
            <person name="Liu X.-D."/>
            <person name="Liao X.-Y."/>
            <person name="Jiang Y.-T."/>
            <person name="Yu X."/>
            <person name="Hao Y."/>
            <person name="Huang J."/>
            <person name="Zhao X.-W."/>
            <person name="Ke S."/>
            <person name="Chen Y.-Y."/>
            <person name="Wu W.-L."/>
            <person name="Hsu J.-L."/>
            <person name="Lin Y.-F."/>
            <person name="Huang M.-D."/>
            <person name="Li C.-Y."/>
            <person name="Huang L."/>
            <person name="Wang Z.-W."/>
            <person name="Zhao X."/>
            <person name="Zhong W.-Y."/>
            <person name="Peng D.-H."/>
            <person name="Ahmad S."/>
            <person name="Lan S."/>
            <person name="Zhang J.-S."/>
            <person name="Tsai W.-C."/>
            <person name="Van De Peer Y."/>
            <person name="Liu Z.-J."/>
        </authorList>
    </citation>
    <scope>NUCLEOTIDE SEQUENCE</scope>
    <source>
        <strain evidence="1">SCP</strain>
        <tissue evidence="1">Leaves</tissue>
    </source>
</reference>
<sequence length="151" mass="16663">MTAEVFVQSLNIRLAFLYPLISIAANQITDRCAKCKYKIDYGDKDVCCTDCSKPILVDKNSKFGYCATGAELAMQLKPQEVFKWNAGPWMECSSPCDGGVRYRDVGCFGRIEDTSIEHYPVDDSRCSPHGMEGVTGSSQKIQCCGCNVMTS</sequence>